<keyword evidence="3" id="KW-1185">Reference proteome</keyword>
<gene>
    <name evidence="2" type="ORF">CAP51_09325</name>
</gene>
<feature type="chain" id="PRO_5012171029" description="DUF2946 domain-containing protein" evidence="1">
    <location>
        <begin position="17"/>
        <end position="146"/>
    </location>
</feature>
<feature type="signal peptide" evidence="1">
    <location>
        <begin position="1"/>
        <end position="16"/>
    </location>
</feature>
<dbReference type="EMBL" id="NEXX01000003">
    <property type="protein sequence ID" value="OUY06888.1"/>
    <property type="molecule type" value="Genomic_DNA"/>
</dbReference>
<proteinExistence type="predicted"/>
<sequence length="146" mass="16899">MLLFMALAMLISQVYAQVSIISMQAVHQPLTQQSHIHHVQVHCHDSARKVVNLEHNHMAMPDCHEQTDSVSNEQAIQQQQSSHHQVACQDCAQWHCQMNAFYFYSLHHALNLDLKITPDSIFNSHYRSQYIQQPNIPLLRPPRILS</sequence>
<accession>A0A1Z9YXG1</accession>
<evidence type="ECO:0000313" key="3">
    <source>
        <dbReference type="Proteomes" id="UP000196536"/>
    </source>
</evidence>
<dbReference type="Proteomes" id="UP000196536">
    <property type="component" value="Unassembled WGS sequence"/>
</dbReference>
<evidence type="ECO:0000313" key="2">
    <source>
        <dbReference type="EMBL" id="OUY06888.1"/>
    </source>
</evidence>
<comment type="caution">
    <text evidence="2">The sequence shown here is derived from an EMBL/GenBank/DDBJ whole genome shotgun (WGS) entry which is preliminary data.</text>
</comment>
<dbReference type="AlphaFoldDB" id="A0A1Z9YXG1"/>
<organism evidence="2 3">
    <name type="scientific">Acinetobacter populi</name>
    <dbReference type="NCBI Taxonomy" id="1582270"/>
    <lineage>
        <taxon>Bacteria</taxon>
        <taxon>Pseudomonadati</taxon>
        <taxon>Pseudomonadota</taxon>
        <taxon>Gammaproteobacteria</taxon>
        <taxon>Moraxellales</taxon>
        <taxon>Moraxellaceae</taxon>
        <taxon>Acinetobacter</taxon>
    </lineage>
</organism>
<evidence type="ECO:0008006" key="4">
    <source>
        <dbReference type="Google" id="ProtNLM"/>
    </source>
</evidence>
<evidence type="ECO:0000256" key="1">
    <source>
        <dbReference type="SAM" id="SignalP"/>
    </source>
</evidence>
<protein>
    <recommendedName>
        <fullName evidence="4">DUF2946 domain-containing protein</fullName>
    </recommendedName>
</protein>
<reference evidence="2 3" key="1">
    <citation type="submission" date="2017-05" db="EMBL/GenBank/DDBJ databases">
        <title>Acinetobacter populi ANC 5415 (= PBJ7), whole genome shotgun sequencing project.</title>
        <authorList>
            <person name="Nemec A."/>
            <person name="Radolfova-Krizova L."/>
        </authorList>
    </citation>
    <scope>NUCLEOTIDE SEQUENCE [LARGE SCALE GENOMIC DNA]</scope>
    <source>
        <strain evidence="2 3">PBJ7</strain>
    </source>
</reference>
<keyword evidence="1" id="KW-0732">Signal</keyword>
<name>A0A1Z9YXG1_9GAMM</name>